<comment type="similarity">
    <text evidence="4">Belongs to the TonB-dependent receptor family.</text>
</comment>
<keyword evidence="3" id="KW-0998">Cell outer membrane</keyword>
<dbReference type="EMBL" id="JBELOE010000228">
    <property type="protein sequence ID" value="MER2492763.1"/>
    <property type="molecule type" value="Genomic_DNA"/>
</dbReference>
<dbReference type="PANTHER" id="PTHR40980">
    <property type="entry name" value="PLUG DOMAIN-CONTAINING PROTEIN"/>
    <property type="match status" value="1"/>
</dbReference>
<keyword evidence="2 4" id="KW-0472">Membrane</keyword>
<feature type="signal peptide" evidence="5">
    <location>
        <begin position="1"/>
        <end position="27"/>
    </location>
</feature>
<feature type="domain" description="TonB-dependent receptor-like beta-barrel" evidence="6">
    <location>
        <begin position="799"/>
        <end position="1170"/>
    </location>
</feature>
<evidence type="ECO:0000256" key="3">
    <source>
        <dbReference type="ARBA" id="ARBA00023237"/>
    </source>
</evidence>
<accession>A0ABV1RIK2</accession>
<keyword evidence="8" id="KW-0675">Receptor</keyword>
<dbReference type="Pfam" id="PF00593">
    <property type="entry name" value="TonB_dep_Rec_b-barrel"/>
    <property type="match status" value="1"/>
</dbReference>
<evidence type="ECO:0000313" key="8">
    <source>
        <dbReference type="EMBL" id="MER2492763.1"/>
    </source>
</evidence>
<gene>
    <name evidence="8" type="ORF">ABS311_12830</name>
</gene>
<dbReference type="RefSeq" id="WP_350402238.1">
    <property type="nucleotide sequence ID" value="NZ_JBELOE010000228.1"/>
</dbReference>
<proteinExistence type="inferred from homology"/>
<dbReference type="Pfam" id="PF07715">
    <property type="entry name" value="Plug"/>
    <property type="match status" value="1"/>
</dbReference>
<dbReference type="SUPFAM" id="SSF56935">
    <property type="entry name" value="Porins"/>
    <property type="match status" value="1"/>
</dbReference>
<keyword evidence="4" id="KW-0798">TonB box</keyword>
<dbReference type="InterPro" id="IPR036942">
    <property type="entry name" value="Beta-barrel_TonB_sf"/>
</dbReference>
<evidence type="ECO:0000259" key="6">
    <source>
        <dbReference type="Pfam" id="PF00593"/>
    </source>
</evidence>
<evidence type="ECO:0000256" key="5">
    <source>
        <dbReference type="SAM" id="SignalP"/>
    </source>
</evidence>
<dbReference type="NCBIfam" id="TIGR01782">
    <property type="entry name" value="TonB-Xanth-Caul"/>
    <property type="match status" value="1"/>
</dbReference>
<evidence type="ECO:0000256" key="2">
    <source>
        <dbReference type="ARBA" id="ARBA00023136"/>
    </source>
</evidence>
<reference evidence="8 9" key="1">
    <citation type="submission" date="2024-06" db="EMBL/GenBank/DDBJ databases">
        <authorList>
            <person name="Chen R.Y."/>
        </authorList>
    </citation>
    <scope>NUCLEOTIDE SEQUENCE [LARGE SCALE GENOMIC DNA]</scope>
    <source>
        <strain evidence="8 9">D2</strain>
    </source>
</reference>
<dbReference type="Gene3D" id="2.170.130.10">
    <property type="entry name" value="TonB-dependent receptor, plug domain"/>
    <property type="match status" value="1"/>
</dbReference>
<feature type="chain" id="PRO_5045256469" evidence="5">
    <location>
        <begin position="28"/>
        <end position="1235"/>
    </location>
</feature>
<dbReference type="InterPro" id="IPR000531">
    <property type="entry name" value="Beta-barrel_TonB"/>
</dbReference>
<evidence type="ECO:0000256" key="1">
    <source>
        <dbReference type="ARBA" id="ARBA00004442"/>
    </source>
</evidence>
<dbReference type="Proteomes" id="UP001467690">
    <property type="component" value="Unassembled WGS sequence"/>
</dbReference>
<name>A0ABV1RIK2_9ALTE</name>
<dbReference type="InterPro" id="IPR037066">
    <property type="entry name" value="Plug_dom_sf"/>
</dbReference>
<evidence type="ECO:0000313" key="9">
    <source>
        <dbReference type="Proteomes" id="UP001467690"/>
    </source>
</evidence>
<organism evidence="8 9">
    <name type="scientific">Catenovulum sediminis</name>
    <dbReference type="NCBI Taxonomy" id="1740262"/>
    <lineage>
        <taxon>Bacteria</taxon>
        <taxon>Pseudomonadati</taxon>
        <taxon>Pseudomonadota</taxon>
        <taxon>Gammaproteobacteria</taxon>
        <taxon>Alteromonadales</taxon>
        <taxon>Alteromonadaceae</taxon>
        <taxon>Catenovulum</taxon>
    </lineage>
</organism>
<sequence length="1235" mass="137269">MPTTQERFKLSALSFAILTSVSMQAYAAEDDSTEKEQKEEVEVIEVQGFRGSLAKSINDKRFAKNIADTINAEDIGKNTDQNIADALGRVTGVSIVSRDGEGSQITVRGASASQNTISLNGQQLTSTDFNQSVDLSSFSADILSRLEVKKALSADDDEGSLGASVNLVSIKPLNVQKEQISGTVQGRYNDFAEEADYKIQVSGTKKFLDETLGVALTVYDETNTYRKDQYRTGRWENTRTLRVAKDQDGNIINNVRAMSPNSISYGLNNNTSDRYGASLGVQWLPTDATELMLNLTYSNQTKTNSLHGYQIRFPGNENFIEGVVPLTDTESLPAPFTDPQEDWYTIDTDTHTLTKRLDRFAAGDITRSIGGSEADNLALSLEVKHDLSDDFIVSGQVGYSSSKSESLPGLYANLQNFLQVPNLLLEQAGDQIQEIGYDCSSGLCQIQTGTAFIDVGENVTNYDDGEGNTLPGWRDNTNVLTGFNPADNNAFSLGNFTENDTTVEDTLANAQIDFDYYVDLGPITMFEFGAKVTSREKFVDDQQYSFNSVTKSDPIVNDDNVIIAKPSGPLNQIRAIDILDENGLGYDNFMHSLGIAPSLGTQNLTTIDVNKAFNLVTDHDELVRTVNNIETRKFELDTSAFYLKANFELLDGRITGDLGVRYVETEVAASGYSGGKFHDFDQHADESEFDWLTLRDLRDTSLPACPQPTYADPDDPKQYEQKFWRIDGTGWDTSAGPDPTTWTRAPMYDPNGDGVQDACHDPNYAAWAQAQRDGVAFEARPGFSNPNWQNMWRYADIQVTADAGWDASLTNPNVEWNGNTNGDWANYTVLNTEDRSVVTFPTSDSHTYSNVLPSLNLNFMITDELLARFAVSRTMTRPEYEQTRAGFQFNQMWATYWGGGHRDNIGRGSVDLNNTKLEPLTSDNLDLSIEWYFNATGMLSAAYFSKDMKNFVDTETTLSYIADLRNVEGTFDVSNLLLEENGDASSNYGLNGCSPVRTTTDLGFLNNDPLVISEDYRDLCLLHNVNKTFNGDSAKIEGVELGYSQTYDFLPGLLGGLGLSANYTYQNSEYARQESTLIPGKLLPSYPVADTPKHSYNATMFWEQDGHQVRLSYRGSSDSLVGTDWDNGANSRGRTWFQGSIWNEGRDTFDLSMTYKINDQMDLTFQAINLTDEAYRMYYTNRELPVERVANEAGNGYDYIALEEGNPLEGEAPTSRTYNLYKVGTTYRLGLRARF</sequence>
<evidence type="ECO:0000256" key="4">
    <source>
        <dbReference type="RuleBase" id="RU003357"/>
    </source>
</evidence>
<dbReference type="Gene3D" id="2.40.170.20">
    <property type="entry name" value="TonB-dependent receptor, beta-barrel domain"/>
    <property type="match status" value="2"/>
</dbReference>
<evidence type="ECO:0000259" key="7">
    <source>
        <dbReference type="Pfam" id="PF07715"/>
    </source>
</evidence>
<keyword evidence="9" id="KW-1185">Reference proteome</keyword>
<comment type="caution">
    <text evidence="8">The sequence shown here is derived from an EMBL/GenBank/DDBJ whole genome shotgun (WGS) entry which is preliminary data.</text>
</comment>
<comment type="subcellular location">
    <subcellularLocation>
        <location evidence="1 4">Cell outer membrane</location>
    </subcellularLocation>
</comment>
<protein>
    <submittedName>
        <fullName evidence="8">TonB-dependent receptor</fullName>
    </submittedName>
</protein>
<dbReference type="InterPro" id="IPR012910">
    <property type="entry name" value="Plug_dom"/>
</dbReference>
<feature type="domain" description="TonB-dependent receptor plug" evidence="7">
    <location>
        <begin position="65"/>
        <end position="162"/>
    </location>
</feature>
<keyword evidence="5" id="KW-0732">Signal</keyword>
<dbReference type="PANTHER" id="PTHR40980:SF3">
    <property type="entry name" value="TONB-DEPENDENT RECEPTOR-LIKE BETA-BARREL DOMAIN-CONTAINING PROTEIN"/>
    <property type="match status" value="1"/>
</dbReference>
<dbReference type="InterPro" id="IPR010104">
    <property type="entry name" value="TonB_rcpt_bac"/>
</dbReference>